<gene>
    <name evidence="2" type="ORF">Thiowin_00086</name>
</gene>
<protein>
    <submittedName>
        <fullName evidence="2">Uncharacterized protein</fullName>
    </submittedName>
</protein>
<dbReference type="EMBL" id="CP121472">
    <property type="protein sequence ID" value="WPL15205.1"/>
    <property type="molecule type" value="Genomic_DNA"/>
</dbReference>
<evidence type="ECO:0000256" key="1">
    <source>
        <dbReference type="SAM" id="MobiDB-lite"/>
    </source>
</evidence>
<organism evidence="2 3">
    <name type="scientific">Thiorhodovibrio winogradskyi</name>
    <dbReference type="NCBI Taxonomy" id="77007"/>
    <lineage>
        <taxon>Bacteria</taxon>
        <taxon>Pseudomonadati</taxon>
        <taxon>Pseudomonadota</taxon>
        <taxon>Gammaproteobacteria</taxon>
        <taxon>Chromatiales</taxon>
        <taxon>Chromatiaceae</taxon>
        <taxon>Thiorhodovibrio</taxon>
    </lineage>
</organism>
<proteinExistence type="predicted"/>
<evidence type="ECO:0000313" key="3">
    <source>
        <dbReference type="Proteomes" id="UP001432180"/>
    </source>
</evidence>
<reference evidence="2 3" key="1">
    <citation type="journal article" date="2023" name="Microorganisms">
        <title>Thiorhodovibrio frisius and Trv. litoralis spp. nov., Two Novel Members from a Clade of Fastidious Purple Sulfur Bacteria That Exhibit Unique Red-Shifted Light-Harvesting Capabilities.</title>
        <authorList>
            <person name="Methner A."/>
            <person name="Kuzyk S.B."/>
            <person name="Petersen J."/>
            <person name="Bauer S."/>
            <person name="Brinkmann H."/>
            <person name="Sichau K."/>
            <person name="Wanner G."/>
            <person name="Wolf J."/>
            <person name="Neumann-Schaal M."/>
            <person name="Henke P."/>
            <person name="Tank M."/>
            <person name="Sproer C."/>
            <person name="Bunk B."/>
            <person name="Overmann J."/>
        </authorList>
    </citation>
    <scope>NUCLEOTIDE SEQUENCE [LARGE SCALE GENOMIC DNA]</scope>
    <source>
        <strain evidence="2 3">DSM 6702</strain>
    </source>
</reference>
<evidence type="ECO:0000313" key="2">
    <source>
        <dbReference type="EMBL" id="WPL15205.1"/>
    </source>
</evidence>
<dbReference type="Proteomes" id="UP001432180">
    <property type="component" value="Chromosome"/>
</dbReference>
<keyword evidence="3" id="KW-1185">Reference proteome</keyword>
<sequence length="78" mass="8136">MPTPDDPSAQLQTQAQTQNRPPTALTQGNHALRDGDPAQAIRHHARGLVDEPSHQNGPIAAQLAEPALPVAVGRPPAA</sequence>
<feature type="region of interest" description="Disordered" evidence="1">
    <location>
        <begin position="1"/>
        <end position="34"/>
    </location>
</feature>
<name>A0ABZ0S6W2_9GAMM</name>
<feature type="compositionally biased region" description="Polar residues" evidence="1">
    <location>
        <begin position="9"/>
        <end position="29"/>
    </location>
</feature>
<accession>A0ABZ0S6W2</accession>